<protein>
    <submittedName>
        <fullName evidence="2">Ca-activated chloride channel family protein</fullName>
    </submittedName>
</protein>
<organism evidence="2 3">
    <name type="scientific">Deinobacterium chartae</name>
    <dbReference type="NCBI Taxonomy" id="521158"/>
    <lineage>
        <taxon>Bacteria</taxon>
        <taxon>Thermotogati</taxon>
        <taxon>Deinococcota</taxon>
        <taxon>Deinococci</taxon>
        <taxon>Deinococcales</taxon>
        <taxon>Deinococcaceae</taxon>
        <taxon>Deinobacterium</taxon>
    </lineage>
</organism>
<dbReference type="EMBL" id="JACHHG010000014">
    <property type="protein sequence ID" value="MBB6099672.1"/>
    <property type="molecule type" value="Genomic_DNA"/>
</dbReference>
<dbReference type="SUPFAM" id="SSF53300">
    <property type="entry name" value="vWA-like"/>
    <property type="match status" value="1"/>
</dbReference>
<dbReference type="RefSeq" id="WP_183988421.1">
    <property type="nucleotide sequence ID" value="NZ_JACHHG010000014.1"/>
</dbReference>
<dbReference type="SMART" id="SM00327">
    <property type="entry name" value="VWA"/>
    <property type="match status" value="1"/>
</dbReference>
<dbReference type="InterPro" id="IPR036465">
    <property type="entry name" value="vWFA_dom_sf"/>
</dbReference>
<keyword evidence="3" id="KW-1185">Reference proteome</keyword>
<dbReference type="PROSITE" id="PS50234">
    <property type="entry name" value="VWFA"/>
    <property type="match status" value="1"/>
</dbReference>
<dbReference type="Pfam" id="PF00092">
    <property type="entry name" value="VWA"/>
    <property type="match status" value="1"/>
</dbReference>
<dbReference type="Proteomes" id="UP000569951">
    <property type="component" value="Unassembled WGS sequence"/>
</dbReference>
<comment type="caution">
    <text evidence="2">The sequence shown here is derived from an EMBL/GenBank/DDBJ whole genome shotgun (WGS) entry which is preliminary data.</text>
</comment>
<dbReference type="PANTHER" id="PTHR10579">
    <property type="entry name" value="CALCIUM-ACTIVATED CHLORIDE CHANNEL REGULATOR"/>
    <property type="match status" value="1"/>
</dbReference>
<dbReference type="InterPro" id="IPR051266">
    <property type="entry name" value="CLCR"/>
</dbReference>
<accession>A0A841I713</accession>
<sequence>MYPRVSFHPLKSALAAAQDQILEVLVRITPPARAAARLPLNLALVIDCSGSMAGEKLETARRVGLAALRRLRPQDRFSVIAFSGEARVLLPSTSGLDAALAESRIRALRAGGGTALHEGWLEGATQVAAYLEGGQLSRVLLISDGEANVGLRDSREIAQQAAGLAARGVSTSTFGMGDHYDEELLEQLANAADGNYHYIADTSALADIFEAELQGLSCTFGRQVSLGIEPDAALGIALQDVLNDFEVTPTGRCRLPNLQLGRPLEALVRLHVPAHAVPRAGAHAHVTDVRVAWNAPGFGERRRLRVPLELPVVTADAHTDLPCDVWVEAYAARLAVARHKATALRALRRRDYGGAYAAMREASGLLEETRDLPEMDAEYNSFLMIMQAMDEHDDARARKLASSQTYRRRRGR</sequence>
<name>A0A841I713_9DEIO</name>
<evidence type="ECO:0000313" key="2">
    <source>
        <dbReference type="EMBL" id="MBB6099672.1"/>
    </source>
</evidence>
<gene>
    <name evidence="2" type="ORF">HNR42_003130</name>
</gene>
<dbReference type="PANTHER" id="PTHR10579:SF43">
    <property type="entry name" value="ZINC FINGER (C3HC4-TYPE RING FINGER) FAMILY PROTEIN"/>
    <property type="match status" value="1"/>
</dbReference>
<evidence type="ECO:0000313" key="3">
    <source>
        <dbReference type="Proteomes" id="UP000569951"/>
    </source>
</evidence>
<reference evidence="2 3" key="1">
    <citation type="submission" date="2020-08" db="EMBL/GenBank/DDBJ databases">
        <title>Genomic Encyclopedia of Type Strains, Phase IV (KMG-IV): sequencing the most valuable type-strain genomes for metagenomic binning, comparative biology and taxonomic classification.</title>
        <authorList>
            <person name="Goeker M."/>
        </authorList>
    </citation>
    <scope>NUCLEOTIDE SEQUENCE [LARGE SCALE GENOMIC DNA]</scope>
    <source>
        <strain evidence="2 3">DSM 21458</strain>
    </source>
</reference>
<proteinExistence type="predicted"/>
<feature type="domain" description="VWFA" evidence="1">
    <location>
        <begin position="41"/>
        <end position="213"/>
    </location>
</feature>
<dbReference type="InterPro" id="IPR002035">
    <property type="entry name" value="VWF_A"/>
</dbReference>
<dbReference type="AlphaFoldDB" id="A0A841I713"/>
<evidence type="ECO:0000259" key="1">
    <source>
        <dbReference type="PROSITE" id="PS50234"/>
    </source>
</evidence>
<dbReference type="Gene3D" id="3.40.50.410">
    <property type="entry name" value="von Willebrand factor, type A domain"/>
    <property type="match status" value="1"/>
</dbReference>